<dbReference type="EMBL" id="CM001218">
    <property type="protein sequence ID" value="AES64241.1"/>
    <property type="molecule type" value="Genomic_DNA"/>
</dbReference>
<evidence type="ECO:0000259" key="1">
    <source>
        <dbReference type="Pfam" id="PF03478"/>
    </source>
</evidence>
<dbReference type="Proteomes" id="UP000002051">
    <property type="component" value="Chromosome 2"/>
</dbReference>
<dbReference type="InterPro" id="IPR005174">
    <property type="entry name" value="KIB1-4_b-propeller"/>
</dbReference>
<dbReference type="AlphaFoldDB" id="G7ISI4"/>
<gene>
    <name evidence="2" type="ordered locus">MTR_2g020100</name>
</gene>
<proteinExistence type="predicted"/>
<dbReference type="OMA" id="EHWHENE"/>
<keyword evidence="4" id="KW-1185">Reference proteome</keyword>
<dbReference type="SUPFAM" id="SSF50965">
    <property type="entry name" value="Galactose oxidase, central domain"/>
    <property type="match status" value="1"/>
</dbReference>
<sequence>MEEERKPWLLYFTGENLDTQTFCSISDPTKCNTARIPEWARTSRIRTVQHGWYLWEKTISKNVSSFILWNPLNHKKIMLPPLKHNGTPFGNCILTSPPTRNDEICSIYLFCSRCPSIFYYQLGDKQCTKVCFYDEIVRVAAMEGEHIPQGDMTCFSDPVYCNGCLYAGMRTGWFEVYIVVIEKLQPNGFTLNITPNRMGKLPATSCFEQHISHLIGFNNALFRIEIMHALDRVTAVFVYKFYCTQRVWEKVESVKDTVFFISSVDSAFACQATNPETEGGRVYIALKDCNFFYIYNIEDRSLVTSQHFSNLSARRSYSRWFMPDTRIIGNKAHNEFALPLDVAEVIAKHLNDVLDYLHFRACNKLLRLAAPPIQWRSSSCMSMSRFDHLSMCPLFVFSADDKVFTFLHPKHGLKYKYLINFPQVEPWYINYEICCSKDGWLLLVGVDQTSQFFFNPFTKERLPYRHDERKRIKNIRYFGMSHSPTSSDHVTVEFDKGYTPFTKAATVGCAYICFKEREFSLYNTSPAFHNGLFYFLTVTGKLAVINPTRGKISWKELVIRVLCFIH</sequence>
<dbReference type="PANTHER" id="PTHR33127:SF5">
    <property type="entry name" value="TRANSMEMBRANE PROTEIN"/>
    <property type="match status" value="1"/>
</dbReference>
<dbReference type="InterPro" id="IPR011043">
    <property type="entry name" value="Gal_Oxase/kelch_b-propeller"/>
</dbReference>
<evidence type="ECO:0000313" key="2">
    <source>
        <dbReference type="EMBL" id="AES64241.1"/>
    </source>
</evidence>
<dbReference type="PaxDb" id="3880-AES64241"/>
<evidence type="ECO:0000313" key="4">
    <source>
        <dbReference type="Proteomes" id="UP000002051"/>
    </source>
</evidence>
<reference evidence="2 4" key="2">
    <citation type="journal article" date="2014" name="BMC Genomics">
        <title>An improved genome release (version Mt4.0) for the model legume Medicago truncatula.</title>
        <authorList>
            <person name="Tang H."/>
            <person name="Krishnakumar V."/>
            <person name="Bidwell S."/>
            <person name="Rosen B."/>
            <person name="Chan A."/>
            <person name="Zhou S."/>
            <person name="Gentzbittel L."/>
            <person name="Childs K.L."/>
            <person name="Yandell M."/>
            <person name="Gundlach H."/>
            <person name="Mayer K.F."/>
            <person name="Schwartz D.C."/>
            <person name="Town C.D."/>
        </authorList>
    </citation>
    <scope>GENOME REANNOTATION</scope>
    <source>
        <strain evidence="3 4">cv. Jemalong A17</strain>
    </source>
</reference>
<feature type="domain" description="KIB1-4 beta-propeller" evidence="1">
    <location>
        <begin position="23"/>
        <end position="288"/>
    </location>
</feature>
<evidence type="ECO:0000313" key="3">
    <source>
        <dbReference type="EnsemblPlants" id="AES64241"/>
    </source>
</evidence>
<name>G7ISI4_MEDTR</name>
<reference evidence="3" key="3">
    <citation type="submission" date="2015-04" db="UniProtKB">
        <authorList>
            <consortium name="EnsemblPlants"/>
        </authorList>
    </citation>
    <scope>IDENTIFICATION</scope>
    <source>
        <strain evidence="3">cv. Jemalong A17</strain>
    </source>
</reference>
<reference evidence="2 4" key="1">
    <citation type="journal article" date="2011" name="Nature">
        <title>The Medicago genome provides insight into the evolution of rhizobial symbioses.</title>
        <authorList>
            <person name="Young N.D."/>
            <person name="Debelle F."/>
            <person name="Oldroyd G.E."/>
            <person name="Geurts R."/>
            <person name="Cannon S.B."/>
            <person name="Udvardi M.K."/>
            <person name="Benedito V.A."/>
            <person name="Mayer K.F."/>
            <person name="Gouzy J."/>
            <person name="Schoof H."/>
            <person name="Van de Peer Y."/>
            <person name="Proost S."/>
            <person name="Cook D.R."/>
            <person name="Meyers B.C."/>
            <person name="Spannagl M."/>
            <person name="Cheung F."/>
            <person name="De Mita S."/>
            <person name="Krishnakumar V."/>
            <person name="Gundlach H."/>
            <person name="Zhou S."/>
            <person name="Mudge J."/>
            <person name="Bharti A.K."/>
            <person name="Murray J.D."/>
            <person name="Naoumkina M.A."/>
            <person name="Rosen B."/>
            <person name="Silverstein K.A."/>
            <person name="Tang H."/>
            <person name="Rombauts S."/>
            <person name="Zhao P.X."/>
            <person name="Zhou P."/>
            <person name="Barbe V."/>
            <person name="Bardou P."/>
            <person name="Bechner M."/>
            <person name="Bellec A."/>
            <person name="Berger A."/>
            <person name="Berges H."/>
            <person name="Bidwell S."/>
            <person name="Bisseling T."/>
            <person name="Choisne N."/>
            <person name="Couloux A."/>
            <person name="Denny R."/>
            <person name="Deshpande S."/>
            <person name="Dai X."/>
            <person name="Doyle J.J."/>
            <person name="Dudez A.M."/>
            <person name="Farmer A.D."/>
            <person name="Fouteau S."/>
            <person name="Franken C."/>
            <person name="Gibelin C."/>
            <person name="Gish J."/>
            <person name="Goldstein S."/>
            <person name="Gonzalez A.J."/>
            <person name="Green P.J."/>
            <person name="Hallab A."/>
            <person name="Hartog M."/>
            <person name="Hua A."/>
            <person name="Humphray S.J."/>
            <person name="Jeong D.H."/>
            <person name="Jing Y."/>
            <person name="Jocker A."/>
            <person name="Kenton S.M."/>
            <person name="Kim D.J."/>
            <person name="Klee K."/>
            <person name="Lai H."/>
            <person name="Lang C."/>
            <person name="Lin S."/>
            <person name="Macmil S.L."/>
            <person name="Magdelenat G."/>
            <person name="Matthews L."/>
            <person name="McCorrison J."/>
            <person name="Monaghan E.L."/>
            <person name="Mun J.H."/>
            <person name="Najar F.Z."/>
            <person name="Nicholson C."/>
            <person name="Noirot C."/>
            <person name="O'Bleness M."/>
            <person name="Paule C.R."/>
            <person name="Poulain J."/>
            <person name="Prion F."/>
            <person name="Qin B."/>
            <person name="Qu C."/>
            <person name="Retzel E.F."/>
            <person name="Riddle C."/>
            <person name="Sallet E."/>
            <person name="Samain S."/>
            <person name="Samson N."/>
            <person name="Sanders I."/>
            <person name="Saurat O."/>
            <person name="Scarpelli C."/>
            <person name="Schiex T."/>
            <person name="Segurens B."/>
            <person name="Severin A.J."/>
            <person name="Sherrier D.J."/>
            <person name="Shi R."/>
            <person name="Sims S."/>
            <person name="Singer S.R."/>
            <person name="Sinharoy S."/>
            <person name="Sterck L."/>
            <person name="Viollet A."/>
            <person name="Wang B.B."/>
            <person name="Wang K."/>
            <person name="Wang M."/>
            <person name="Wang X."/>
            <person name="Warfsmann J."/>
            <person name="Weissenbach J."/>
            <person name="White D.D."/>
            <person name="White J.D."/>
            <person name="Wiley G.B."/>
            <person name="Wincker P."/>
            <person name="Xing Y."/>
            <person name="Yang L."/>
            <person name="Yao Z."/>
            <person name="Ying F."/>
            <person name="Zhai J."/>
            <person name="Zhou L."/>
            <person name="Zuber A."/>
            <person name="Denarie J."/>
            <person name="Dixon R.A."/>
            <person name="May G.D."/>
            <person name="Schwartz D.C."/>
            <person name="Rogers J."/>
            <person name="Quetier F."/>
            <person name="Town C.D."/>
            <person name="Roe B.A."/>
        </authorList>
    </citation>
    <scope>NUCLEOTIDE SEQUENCE [LARGE SCALE GENOMIC DNA]</scope>
    <source>
        <strain evidence="2">A17</strain>
        <strain evidence="3 4">cv. Jemalong A17</strain>
    </source>
</reference>
<dbReference type="EnsemblPlants" id="AES64241">
    <property type="protein sequence ID" value="AES64241"/>
    <property type="gene ID" value="MTR_2g020100"/>
</dbReference>
<dbReference type="HOGENOM" id="CLU_481800_0_0_1"/>
<protein>
    <recommendedName>
        <fullName evidence="1">KIB1-4 beta-propeller domain-containing protein</fullName>
    </recommendedName>
</protein>
<accession>G7ISI4</accession>
<dbReference type="Pfam" id="PF03478">
    <property type="entry name" value="Beta-prop_KIB1-4"/>
    <property type="match status" value="2"/>
</dbReference>
<organism evidence="2 4">
    <name type="scientific">Medicago truncatula</name>
    <name type="common">Barrel medic</name>
    <name type="synonym">Medicago tribuloides</name>
    <dbReference type="NCBI Taxonomy" id="3880"/>
    <lineage>
        <taxon>Eukaryota</taxon>
        <taxon>Viridiplantae</taxon>
        <taxon>Streptophyta</taxon>
        <taxon>Embryophyta</taxon>
        <taxon>Tracheophyta</taxon>
        <taxon>Spermatophyta</taxon>
        <taxon>Magnoliopsida</taxon>
        <taxon>eudicotyledons</taxon>
        <taxon>Gunneridae</taxon>
        <taxon>Pentapetalae</taxon>
        <taxon>rosids</taxon>
        <taxon>fabids</taxon>
        <taxon>Fabales</taxon>
        <taxon>Fabaceae</taxon>
        <taxon>Papilionoideae</taxon>
        <taxon>50 kb inversion clade</taxon>
        <taxon>NPAAA clade</taxon>
        <taxon>Hologalegina</taxon>
        <taxon>IRL clade</taxon>
        <taxon>Trifolieae</taxon>
        <taxon>Medicago</taxon>
    </lineage>
</organism>
<feature type="domain" description="KIB1-4 beta-propeller" evidence="1">
    <location>
        <begin position="419"/>
        <end position="548"/>
    </location>
</feature>
<dbReference type="PANTHER" id="PTHR33127">
    <property type="entry name" value="TRANSMEMBRANE PROTEIN"/>
    <property type="match status" value="1"/>
</dbReference>